<dbReference type="Pfam" id="PF07819">
    <property type="entry name" value="PGAP1"/>
    <property type="match status" value="1"/>
</dbReference>
<comment type="caution">
    <text evidence="2">The sequence shown here is derived from an EMBL/GenBank/DDBJ whole genome shotgun (WGS) entry which is preliminary data.</text>
</comment>
<proteinExistence type="predicted"/>
<reference evidence="2 3" key="1">
    <citation type="submission" date="2021-05" db="EMBL/GenBank/DDBJ databases">
        <title>Draft genomes of bacteria isolated from model marine particles.</title>
        <authorList>
            <person name="Datta M.S."/>
            <person name="Schwartzman J.A."/>
            <person name="Enke T.N."/>
            <person name="Saavedra J."/>
            <person name="Cermak N."/>
            <person name="Cordero O.X."/>
        </authorList>
    </citation>
    <scope>NUCLEOTIDE SEQUENCE [LARGE SCALE GENOMIC DNA]</scope>
    <source>
        <strain evidence="2 3">D2M19</strain>
    </source>
</reference>
<feature type="domain" description="GPI inositol-deacylase PGAP1-like alpha/beta" evidence="1">
    <location>
        <begin position="146"/>
        <end position="304"/>
    </location>
</feature>
<keyword evidence="3" id="KW-1185">Reference proteome</keyword>
<organism evidence="2 3">
    <name type="scientific">Marinobacter salexigens</name>
    <dbReference type="NCBI Taxonomy" id="1925763"/>
    <lineage>
        <taxon>Bacteria</taxon>
        <taxon>Pseudomonadati</taxon>
        <taxon>Pseudomonadota</taxon>
        <taxon>Gammaproteobacteria</taxon>
        <taxon>Pseudomonadales</taxon>
        <taxon>Marinobacteraceae</taxon>
        <taxon>Marinobacter</taxon>
    </lineage>
</organism>
<dbReference type="InterPro" id="IPR012908">
    <property type="entry name" value="PGAP1-ab_dom-like"/>
</dbReference>
<sequence length="400" mass="44662">MVSIKTLHGSVQLLLDLTSGVTDITETMHRTVARDANPLNRLRDIAGLPPEERQGRTYRMIQSTTSALQRGLHTSLDRFSMGDESSHLPQNVKVVAALNGVCGDHLEASSNPLAITMNFRNSNGERVLPKSANLSSVVPDASPRILVLIHGLCLSHEYWKGHNEADLGTELQRAQGYAPLYLNYNTGRHISSNGRELAKQLKDLVEAWPVEVEELTLIGHSMGGLVIRSACWYGRELELPWTRLLKNALYLGSPHHGAALAKAGNLLTFVMKKFRYASPFALAQHTSAGIKDLRHGNLLDDDWQGIDQDDFHPDYRKPVPLHEGTRHYFIAATVGKHVSTIPSTMVGDLLVRLDSAKGHHADDLRRLHIRPEDCRVFEKLNHMELLDNKVVHDQILEWLA</sequence>
<evidence type="ECO:0000313" key="2">
    <source>
        <dbReference type="EMBL" id="MBU2874264.1"/>
    </source>
</evidence>
<name>A0ABS6ABR7_9GAMM</name>
<accession>A0ABS6ABR7</accession>
<gene>
    <name evidence="2" type="ORF">KO508_09620</name>
</gene>
<evidence type="ECO:0000313" key="3">
    <source>
        <dbReference type="Proteomes" id="UP000753376"/>
    </source>
</evidence>
<dbReference type="PANTHER" id="PTHR37946">
    <property type="entry name" value="SLL1969 PROTEIN"/>
    <property type="match status" value="1"/>
</dbReference>
<evidence type="ECO:0000259" key="1">
    <source>
        <dbReference type="Pfam" id="PF07819"/>
    </source>
</evidence>
<dbReference type="RefSeq" id="WP_216008105.1">
    <property type="nucleotide sequence ID" value="NZ_JAHKPV010000017.1"/>
</dbReference>
<dbReference type="PANTHER" id="PTHR37946:SF1">
    <property type="entry name" value="SLL1969 PROTEIN"/>
    <property type="match status" value="1"/>
</dbReference>
<dbReference type="EMBL" id="JAHKPV010000017">
    <property type="protein sequence ID" value="MBU2874264.1"/>
    <property type="molecule type" value="Genomic_DNA"/>
</dbReference>
<protein>
    <submittedName>
        <fullName evidence="2">GPI inositol-deacylase</fullName>
    </submittedName>
</protein>
<dbReference type="Proteomes" id="UP000753376">
    <property type="component" value="Unassembled WGS sequence"/>
</dbReference>